<dbReference type="InterPro" id="IPR035398">
    <property type="entry name" value="Bac_rhamnosid_C"/>
</dbReference>
<protein>
    <submittedName>
        <fullName evidence="6">Alpha-L-rhamnosidase</fullName>
    </submittedName>
</protein>
<organism evidence="6 7">
    <name type="scientific">Talaromyces proteolyticus</name>
    <dbReference type="NCBI Taxonomy" id="1131652"/>
    <lineage>
        <taxon>Eukaryota</taxon>
        <taxon>Fungi</taxon>
        <taxon>Dikarya</taxon>
        <taxon>Ascomycota</taxon>
        <taxon>Pezizomycotina</taxon>
        <taxon>Eurotiomycetes</taxon>
        <taxon>Eurotiomycetidae</taxon>
        <taxon>Eurotiales</taxon>
        <taxon>Trichocomaceae</taxon>
        <taxon>Talaromyces</taxon>
        <taxon>Talaromyces sect. Bacilispori</taxon>
    </lineage>
</organism>
<dbReference type="InterPro" id="IPR012341">
    <property type="entry name" value="6hp_glycosidase-like_sf"/>
</dbReference>
<feature type="chain" id="PRO_5041924683" evidence="2">
    <location>
        <begin position="22"/>
        <end position="842"/>
    </location>
</feature>
<dbReference type="GO" id="GO:0003824">
    <property type="term" value="F:catalytic activity"/>
    <property type="evidence" value="ECO:0007669"/>
    <property type="project" value="UniProtKB-ARBA"/>
</dbReference>
<evidence type="ECO:0000259" key="3">
    <source>
        <dbReference type="Pfam" id="PF00754"/>
    </source>
</evidence>
<keyword evidence="7" id="KW-1185">Reference proteome</keyword>
<dbReference type="Gene3D" id="2.60.120.260">
    <property type="entry name" value="Galactose-binding domain-like"/>
    <property type="match status" value="2"/>
</dbReference>
<dbReference type="Pfam" id="PF17390">
    <property type="entry name" value="Bac_rhamnosid_C"/>
    <property type="match status" value="1"/>
</dbReference>
<feature type="signal peptide" evidence="2">
    <location>
        <begin position="1"/>
        <end position="21"/>
    </location>
</feature>
<evidence type="ECO:0000256" key="1">
    <source>
        <dbReference type="SAM" id="MobiDB-lite"/>
    </source>
</evidence>
<feature type="compositionally biased region" description="Polar residues" evidence="1">
    <location>
        <begin position="77"/>
        <end position="99"/>
    </location>
</feature>
<dbReference type="Gene3D" id="1.50.10.10">
    <property type="match status" value="1"/>
</dbReference>
<dbReference type="EMBL" id="JAJTJA010000007">
    <property type="protein sequence ID" value="KAH8696092.1"/>
    <property type="molecule type" value="Genomic_DNA"/>
</dbReference>
<evidence type="ECO:0000313" key="7">
    <source>
        <dbReference type="Proteomes" id="UP001201262"/>
    </source>
</evidence>
<dbReference type="PANTHER" id="PTHR34987:SF5">
    <property type="entry name" value="ALPHA-RHAMNOSIDASE"/>
    <property type="match status" value="1"/>
</dbReference>
<dbReference type="PANTHER" id="PTHR34987">
    <property type="entry name" value="C, PUTATIVE (AFU_ORTHOLOGUE AFUA_3G02880)-RELATED"/>
    <property type="match status" value="1"/>
</dbReference>
<dbReference type="SUPFAM" id="SSF48208">
    <property type="entry name" value="Six-hairpin glycosidases"/>
    <property type="match status" value="1"/>
</dbReference>
<dbReference type="RefSeq" id="XP_046071030.1">
    <property type="nucleotide sequence ID" value="XM_046214128.1"/>
</dbReference>
<feature type="region of interest" description="Disordered" evidence="1">
    <location>
        <begin position="77"/>
        <end position="101"/>
    </location>
</feature>
<feature type="domain" description="F5/8 type C" evidence="3">
    <location>
        <begin position="87"/>
        <end position="204"/>
    </location>
</feature>
<name>A0AAD4KQI0_9EURO</name>
<dbReference type="InterPro" id="IPR008979">
    <property type="entry name" value="Galactose-bd-like_sf"/>
</dbReference>
<dbReference type="Gene3D" id="2.60.420.10">
    <property type="entry name" value="Maltose phosphorylase, domain 3"/>
    <property type="match status" value="1"/>
</dbReference>
<accession>A0AAD4KQI0</accession>
<evidence type="ECO:0000259" key="4">
    <source>
        <dbReference type="Pfam" id="PF17389"/>
    </source>
</evidence>
<proteinExistence type="predicted"/>
<dbReference type="InterPro" id="IPR000421">
    <property type="entry name" value="FA58C"/>
</dbReference>
<dbReference type="InterPro" id="IPR035396">
    <property type="entry name" value="Bac_rhamnosid6H"/>
</dbReference>
<evidence type="ECO:0000313" key="6">
    <source>
        <dbReference type="EMBL" id="KAH8696092.1"/>
    </source>
</evidence>
<dbReference type="GO" id="GO:0005975">
    <property type="term" value="P:carbohydrate metabolic process"/>
    <property type="evidence" value="ECO:0007669"/>
    <property type="project" value="InterPro"/>
</dbReference>
<dbReference type="Pfam" id="PF17389">
    <property type="entry name" value="Bac_rhamnosid6H"/>
    <property type="match status" value="1"/>
</dbReference>
<keyword evidence="2" id="KW-0732">Signal</keyword>
<dbReference type="GeneID" id="70244415"/>
<dbReference type="Pfam" id="PF00754">
    <property type="entry name" value="F5_F8_type_C"/>
    <property type="match status" value="1"/>
</dbReference>
<feature type="domain" description="Alpha-L-rhamnosidase six-hairpin glycosidase" evidence="4">
    <location>
        <begin position="409"/>
        <end position="630"/>
    </location>
</feature>
<dbReference type="SUPFAM" id="SSF49785">
    <property type="entry name" value="Galactose-binding domain-like"/>
    <property type="match status" value="1"/>
</dbReference>
<feature type="domain" description="Alpha-L-rhamnosidase C-terminal" evidence="5">
    <location>
        <begin position="732"/>
        <end position="800"/>
    </location>
</feature>
<dbReference type="AlphaFoldDB" id="A0AAD4KQI0"/>
<sequence>MKLCYLKAAVLLLNQGHLVVAAIPSNKTSWQQYVVAPQNRKIVPSSILSQSGNVSNADALVSGNGVTRLSRADVQTTFPSWPSGTTANASSEAAPNTDNGVPRTYYASNAIDGNLTTFWNDNTPAQYPDTLTITSPTQVTLDGVTLESSTDGVPVDFIIETWDGSNWTEAGSITGNNATRCRVPFSQNITTNQVRLTVTQDQAGSKGEYTRVTELWPALVADDSAVPEIVLDFGKNVVGFLQIDFASGSNNAPGIQLAFSETLQYLTSVSDFSRSDNGDTITPGTDQIAVPAAPLNWTDTYGCTYNGNQVCADGIHGFRYLKISLNALSSDAPYTSPSGFVDINSVSLNFTAYLGTLSSYSGWFECSDQQLNEFWYDAAYTNEMVIDTFLADTVDPRNSASPSLLGKQVIFDGAKRDRDPYVGDIAVSGRTAYLTHQDASNAMLNVLADLAEHQSSNGWIPPASINNYTLPLFDYPFWWVTSTWDYILYTGDIAQVTSYYPNLQSVLDTWAPSVTDNTTGLLSKPSSYGDYAFLSRSGIVTYYNTLYVLALSSAANLANALNQSSDASRWQQRADAVSQAINENLWDSASGAYLDDSTVSTRHGQDGNGIAVLSGVANNTRAQSALDYLANKTALAYGNAFMDDDSLVSDGSSRVYAFTSYFDIQARFLTGNADSALDEIRRLYGWMAQSDPGVTFWEGIGANGSAYEGAFTSKAHGWSTGVLPALTNYVLGLMPTGPGYQHFSIAPSFPKDVSWARGQEATRYGVVYVEWSMENGTATVSFTAPNGTVADVTVPKGSEVVLDGTVVWSVDNQTVSGVPVQENADSITVSDVSSGQHTVVSE</sequence>
<reference evidence="6" key="1">
    <citation type="submission" date="2021-12" db="EMBL/GenBank/DDBJ databases">
        <title>Convergent genome expansion in fungi linked to evolution of root-endophyte symbiosis.</title>
        <authorList>
            <consortium name="DOE Joint Genome Institute"/>
            <person name="Ke Y.-H."/>
            <person name="Bonito G."/>
            <person name="Liao H.-L."/>
            <person name="Looney B."/>
            <person name="Rojas-Flechas A."/>
            <person name="Nash J."/>
            <person name="Hameed K."/>
            <person name="Schadt C."/>
            <person name="Martin F."/>
            <person name="Crous P.W."/>
            <person name="Miettinen O."/>
            <person name="Magnuson J.K."/>
            <person name="Labbe J."/>
            <person name="Jacobson D."/>
            <person name="Doktycz M.J."/>
            <person name="Veneault-Fourrey C."/>
            <person name="Kuo A."/>
            <person name="Mondo S."/>
            <person name="Calhoun S."/>
            <person name="Riley R."/>
            <person name="Ohm R."/>
            <person name="LaButti K."/>
            <person name="Andreopoulos B."/>
            <person name="Pangilinan J."/>
            <person name="Nolan M."/>
            <person name="Tritt A."/>
            <person name="Clum A."/>
            <person name="Lipzen A."/>
            <person name="Daum C."/>
            <person name="Barry K."/>
            <person name="Grigoriev I.V."/>
            <person name="Vilgalys R."/>
        </authorList>
    </citation>
    <scope>NUCLEOTIDE SEQUENCE</scope>
    <source>
        <strain evidence="6">PMI_201</strain>
    </source>
</reference>
<dbReference type="Proteomes" id="UP001201262">
    <property type="component" value="Unassembled WGS sequence"/>
</dbReference>
<dbReference type="InterPro" id="IPR008928">
    <property type="entry name" value="6-hairpin_glycosidase_sf"/>
</dbReference>
<evidence type="ECO:0000256" key="2">
    <source>
        <dbReference type="SAM" id="SignalP"/>
    </source>
</evidence>
<comment type="caution">
    <text evidence="6">The sequence shown here is derived from an EMBL/GenBank/DDBJ whole genome shotgun (WGS) entry which is preliminary data.</text>
</comment>
<gene>
    <name evidence="6" type="ORF">BGW36DRAFT_359950</name>
</gene>
<evidence type="ECO:0000259" key="5">
    <source>
        <dbReference type="Pfam" id="PF17390"/>
    </source>
</evidence>